<dbReference type="SUPFAM" id="SSF53474">
    <property type="entry name" value="alpha/beta-Hydrolases"/>
    <property type="match status" value="1"/>
</dbReference>
<dbReference type="OrthoDB" id="5416147at2"/>
<dbReference type="InterPro" id="IPR029058">
    <property type="entry name" value="AB_hydrolase_fold"/>
</dbReference>
<dbReference type="EMBL" id="PYMB01000002">
    <property type="protein sequence ID" value="PSW14442.1"/>
    <property type="molecule type" value="Genomic_DNA"/>
</dbReference>
<dbReference type="PANTHER" id="PTHR43798:SF31">
    <property type="entry name" value="AB HYDROLASE SUPERFAMILY PROTEIN YCLE"/>
    <property type="match status" value="1"/>
</dbReference>
<dbReference type="Pfam" id="PF12146">
    <property type="entry name" value="Hydrolase_4"/>
    <property type="match status" value="1"/>
</dbReference>
<comment type="caution">
    <text evidence="3">The sequence shown here is derived from an EMBL/GenBank/DDBJ whole genome shotgun (WGS) entry which is preliminary data.</text>
</comment>
<dbReference type="InterPro" id="IPR050266">
    <property type="entry name" value="AB_hydrolase_sf"/>
</dbReference>
<reference evidence="3 4" key="1">
    <citation type="submission" date="2018-03" db="EMBL/GenBank/DDBJ databases">
        <title>Whole genome sequencing of Histamine producing bacteria.</title>
        <authorList>
            <person name="Butler K."/>
        </authorList>
    </citation>
    <scope>NUCLEOTIDE SEQUENCE [LARGE SCALE GENOMIC DNA]</scope>
    <source>
        <strain evidence="3 4">DSM 19138</strain>
    </source>
</reference>
<evidence type="ECO:0000313" key="4">
    <source>
        <dbReference type="Proteomes" id="UP000241346"/>
    </source>
</evidence>
<dbReference type="PANTHER" id="PTHR43798">
    <property type="entry name" value="MONOACYLGLYCEROL LIPASE"/>
    <property type="match status" value="1"/>
</dbReference>
<dbReference type="GO" id="GO:0016020">
    <property type="term" value="C:membrane"/>
    <property type="evidence" value="ECO:0007669"/>
    <property type="project" value="TreeGrafter"/>
</dbReference>
<name>A0A2T3NHD9_9GAMM</name>
<evidence type="ECO:0000259" key="2">
    <source>
        <dbReference type="Pfam" id="PF12146"/>
    </source>
</evidence>
<dbReference type="Gene3D" id="3.40.50.1820">
    <property type="entry name" value="alpha/beta hydrolase"/>
    <property type="match status" value="1"/>
</dbReference>
<protein>
    <submittedName>
        <fullName evidence="3">Alpha/beta hydrolase</fullName>
    </submittedName>
</protein>
<dbReference type="InterPro" id="IPR022742">
    <property type="entry name" value="Hydrolase_4"/>
</dbReference>
<feature type="domain" description="Serine aminopeptidase S33" evidence="2">
    <location>
        <begin position="74"/>
        <end position="282"/>
    </location>
</feature>
<gene>
    <name evidence="3" type="ORF">C9J01_08380</name>
</gene>
<dbReference type="AlphaFoldDB" id="A0A2T3NHD9"/>
<organism evidence="3 4">
    <name type="scientific">Photobacterium rosenbergii</name>
    <dbReference type="NCBI Taxonomy" id="294936"/>
    <lineage>
        <taxon>Bacteria</taxon>
        <taxon>Pseudomonadati</taxon>
        <taxon>Pseudomonadota</taxon>
        <taxon>Gammaproteobacteria</taxon>
        <taxon>Vibrionales</taxon>
        <taxon>Vibrionaceae</taxon>
        <taxon>Photobacterium</taxon>
    </lineage>
</organism>
<accession>A0A2T3NHD9</accession>
<keyword evidence="1 3" id="KW-0378">Hydrolase</keyword>
<sequence length="318" mass="35240">MKKSQWAIVIVAILAGLYTFSPRVDTSYSYQELSLPQDIEGFISEQEQRYPDIQPGTEKKITWAGEPNQRTPYSVVYLHGFSSSRQDTAPLVQRVAKQLGANLYETRLKGHGRPADTMKSVTVNDWLNDARHAYDIGAKLGDEVVVIGLSTGGTLALWLAAQPELSQLGFTVLISPNLGPADSNAELLLLPLGDEIARLVVGDYREWKPVNKQQAQFWTTRYPVEALVTMMGVVDVARNQPVEHILTPVLTLYSEQDRIVDIAKTQAMLERLPTSNRQTIVIADSGDKLQHVLAGDILSPTTTDQVAKSIVEFITIKK</sequence>
<dbReference type="GO" id="GO:0016787">
    <property type="term" value="F:hydrolase activity"/>
    <property type="evidence" value="ECO:0007669"/>
    <property type="project" value="UniProtKB-KW"/>
</dbReference>
<dbReference type="RefSeq" id="WP_107297685.1">
    <property type="nucleotide sequence ID" value="NZ_PYMB01000002.1"/>
</dbReference>
<evidence type="ECO:0000313" key="3">
    <source>
        <dbReference type="EMBL" id="PSW14442.1"/>
    </source>
</evidence>
<proteinExistence type="predicted"/>
<evidence type="ECO:0000256" key="1">
    <source>
        <dbReference type="ARBA" id="ARBA00022801"/>
    </source>
</evidence>
<dbReference type="Proteomes" id="UP000241346">
    <property type="component" value="Unassembled WGS sequence"/>
</dbReference>